<evidence type="ECO:0000256" key="1">
    <source>
        <dbReference type="SAM" id="MobiDB-lite"/>
    </source>
</evidence>
<dbReference type="AlphaFoldDB" id="A0A673UXT5"/>
<protein>
    <submittedName>
        <fullName evidence="2">ATP synthase mitochondrial F1 complex assembly factor 2</fullName>
    </submittedName>
</protein>
<name>A0A673UXT5_SURSU</name>
<dbReference type="Proteomes" id="UP000472268">
    <property type="component" value="Chromosome 17"/>
</dbReference>
<feature type="region of interest" description="Disordered" evidence="1">
    <location>
        <begin position="71"/>
        <end position="158"/>
    </location>
</feature>
<sequence>MWRCCLRLRDAGRRLLNQPRGALTASVGPGPNPLSAARAYAPPTERKRFYQNVSITQGEDHTVQHVFRQPYPAKQGPADPGGCEVSGHRYHLLQGRRTSNARGTSEERVGPSHRMGRTEIRRGDRLLHQHHGAQHPSQDSGRARQPPGLLQHVGPARD</sequence>
<reference evidence="2" key="3">
    <citation type="submission" date="2025-09" db="UniProtKB">
        <authorList>
            <consortium name="Ensembl"/>
        </authorList>
    </citation>
    <scope>IDENTIFICATION</scope>
</reference>
<dbReference type="Ensembl" id="ENSSSUT00005029788.1">
    <property type="protein sequence ID" value="ENSSSUP00005026060.1"/>
    <property type="gene ID" value="ENSSSUG00005016881.1"/>
</dbReference>
<evidence type="ECO:0000313" key="3">
    <source>
        <dbReference type="Proteomes" id="UP000472268"/>
    </source>
</evidence>
<proteinExistence type="predicted"/>
<feature type="compositionally biased region" description="Basic and acidic residues" evidence="1">
    <location>
        <begin position="104"/>
        <end position="127"/>
    </location>
</feature>
<reference evidence="2 3" key="1">
    <citation type="submission" date="2019-05" db="EMBL/GenBank/DDBJ databases">
        <title>A Chromosome-scale Meerkat (S. suricatta) Genome Assembly.</title>
        <authorList>
            <person name="Dudchenko O."/>
            <person name="Lieberman Aiden E."/>
            <person name="Tung J."/>
            <person name="Barreiro L.B."/>
            <person name="Clutton-Brock T.H."/>
        </authorList>
    </citation>
    <scope>NUCLEOTIDE SEQUENCE [LARGE SCALE GENOMIC DNA]</scope>
</reference>
<organism evidence="2 3">
    <name type="scientific">Suricata suricatta</name>
    <name type="common">Meerkat</name>
    <dbReference type="NCBI Taxonomy" id="37032"/>
    <lineage>
        <taxon>Eukaryota</taxon>
        <taxon>Metazoa</taxon>
        <taxon>Chordata</taxon>
        <taxon>Craniata</taxon>
        <taxon>Vertebrata</taxon>
        <taxon>Euteleostomi</taxon>
        <taxon>Mammalia</taxon>
        <taxon>Eutheria</taxon>
        <taxon>Laurasiatheria</taxon>
        <taxon>Carnivora</taxon>
        <taxon>Feliformia</taxon>
        <taxon>Herpestidae</taxon>
        <taxon>Suricata</taxon>
    </lineage>
</organism>
<gene>
    <name evidence="2" type="primary">ATPAF2</name>
</gene>
<keyword evidence="3" id="KW-1185">Reference proteome</keyword>
<accession>A0A673UXT5</accession>
<reference evidence="2" key="2">
    <citation type="submission" date="2025-08" db="UniProtKB">
        <authorList>
            <consortium name="Ensembl"/>
        </authorList>
    </citation>
    <scope>IDENTIFICATION</scope>
</reference>
<evidence type="ECO:0000313" key="2">
    <source>
        <dbReference type="Ensembl" id="ENSSSUP00005026060.1"/>
    </source>
</evidence>